<dbReference type="InParanoid" id="A0A0C2T1S0"/>
<dbReference type="HOGENOM" id="CLU_2775447_0_0_1"/>
<reference evidence="1 2" key="1">
    <citation type="submission" date="2014-04" db="EMBL/GenBank/DDBJ databases">
        <title>Evolutionary Origins and Diversification of the Mycorrhizal Mutualists.</title>
        <authorList>
            <consortium name="DOE Joint Genome Institute"/>
            <consortium name="Mycorrhizal Genomics Consortium"/>
            <person name="Kohler A."/>
            <person name="Kuo A."/>
            <person name="Nagy L.G."/>
            <person name="Floudas D."/>
            <person name="Copeland A."/>
            <person name="Barry K.W."/>
            <person name="Cichocki N."/>
            <person name="Veneault-Fourrey C."/>
            <person name="LaButti K."/>
            <person name="Lindquist E.A."/>
            <person name="Lipzen A."/>
            <person name="Lundell T."/>
            <person name="Morin E."/>
            <person name="Murat C."/>
            <person name="Riley R."/>
            <person name="Ohm R."/>
            <person name="Sun H."/>
            <person name="Tunlid A."/>
            <person name="Henrissat B."/>
            <person name="Grigoriev I.V."/>
            <person name="Hibbett D.S."/>
            <person name="Martin F."/>
        </authorList>
    </citation>
    <scope>NUCLEOTIDE SEQUENCE [LARGE SCALE GENOMIC DNA]</scope>
    <source>
        <strain evidence="1 2">Koide BX008</strain>
    </source>
</reference>
<protein>
    <submittedName>
        <fullName evidence="1">Uncharacterized protein</fullName>
    </submittedName>
</protein>
<keyword evidence="2" id="KW-1185">Reference proteome</keyword>
<accession>A0A0C2T1S0</accession>
<sequence length="69" mass="7782">MTARLNHWFCVSIEVAAAPTKENVCTPMYVWNNSSPSSILNASSWIWEMAYQYVIASRSPFNHLTASLS</sequence>
<gene>
    <name evidence="1" type="ORF">M378DRAFT_168136</name>
</gene>
<organism evidence="1 2">
    <name type="scientific">Amanita muscaria (strain Koide BX008)</name>
    <dbReference type="NCBI Taxonomy" id="946122"/>
    <lineage>
        <taxon>Eukaryota</taxon>
        <taxon>Fungi</taxon>
        <taxon>Dikarya</taxon>
        <taxon>Basidiomycota</taxon>
        <taxon>Agaricomycotina</taxon>
        <taxon>Agaricomycetes</taxon>
        <taxon>Agaricomycetidae</taxon>
        <taxon>Agaricales</taxon>
        <taxon>Pluteineae</taxon>
        <taxon>Amanitaceae</taxon>
        <taxon>Amanita</taxon>
    </lineage>
</organism>
<proteinExistence type="predicted"/>
<dbReference type="EMBL" id="KN818299">
    <property type="protein sequence ID" value="KIL60404.1"/>
    <property type="molecule type" value="Genomic_DNA"/>
</dbReference>
<name>A0A0C2T1S0_AMAMK</name>
<evidence type="ECO:0000313" key="2">
    <source>
        <dbReference type="Proteomes" id="UP000054549"/>
    </source>
</evidence>
<dbReference type="AlphaFoldDB" id="A0A0C2T1S0"/>
<evidence type="ECO:0000313" key="1">
    <source>
        <dbReference type="EMBL" id="KIL60404.1"/>
    </source>
</evidence>
<dbReference type="Proteomes" id="UP000054549">
    <property type="component" value="Unassembled WGS sequence"/>
</dbReference>